<dbReference type="SUPFAM" id="SSF141091">
    <property type="entry name" value="L21p-like"/>
    <property type="match status" value="1"/>
</dbReference>
<dbReference type="OrthoDB" id="3971598at2759"/>
<name>A0A1E5RSK6_9ASCO</name>
<dbReference type="EMBL" id="LPNL01000003">
    <property type="protein sequence ID" value="OEJ89841.1"/>
    <property type="molecule type" value="Genomic_DNA"/>
</dbReference>
<dbReference type="Pfam" id="PF00829">
    <property type="entry name" value="Ribosomal_L21p"/>
    <property type="match status" value="1"/>
</dbReference>
<keyword evidence="3" id="KW-0689">Ribosomal protein</keyword>
<dbReference type="GO" id="GO:0003735">
    <property type="term" value="F:structural constituent of ribosome"/>
    <property type="evidence" value="ECO:0007669"/>
    <property type="project" value="TreeGrafter"/>
</dbReference>
<dbReference type="GO" id="GO:0005762">
    <property type="term" value="C:mitochondrial large ribosomal subunit"/>
    <property type="evidence" value="ECO:0007669"/>
    <property type="project" value="TreeGrafter"/>
</dbReference>
<gene>
    <name evidence="3" type="ORF">AWRI3578_g1076</name>
</gene>
<accession>A0A1E5RSK6</accession>
<dbReference type="InterPro" id="IPR028909">
    <property type="entry name" value="bL21-like"/>
</dbReference>
<evidence type="ECO:0000256" key="2">
    <source>
        <dbReference type="ARBA" id="ARBA00044129"/>
    </source>
</evidence>
<sequence length="199" mass="22868">MMLSRLNAFPKSIKNNLKLQSSIRCNSIKNLNLKNTHIAYIPPKNIDNIKEYKDFLPQPISVIKKEKNIEIKKYSISDANDSKLLPLKLASHLYATVNIYTRPFTVQKGDVIVLPSQLKGLDVGDEINFQDVTVIGSTNYKIVDHPINPDIFEIKGRVVERSKSAEFYEDRTTKRNRKVKHIVKTVNMTMIEITELKLK</sequence>
<comment type="caution">
    <text evidence="3">The sequence shown here is derived from an EMBL/GenBank/DDBJ whole genome shotgun (WGS) entry which is preliminary data.</text>
</comment>
<dbReference type="InterPro" id="IPR036164">
    <property type="entry name" value="bL21-like_sf"/>
</dbReference>
<evidence type="ECO:0000256" key="1">
    <source>
        <dbReference type="ARBA" id="ARBA00008563"/>
    </source>
</evidence>
<protein>
    <recommendedName>
        <fullName evidence="2">Large ribosomal subunit protein bL21m</fullName>
    </recommendedName>
</protein>
<comment type="similarity">
    <text evidence="1">Belongs to the bacterial ribosomal protein bL21 family.</text>
</comment>
<dbReference type="Proteomes" id="UP000095605">
    <property type="component" value="Unassembled WGS sequence"/>
</dbReference>
<organism evidence="3 4">
    <name type="scientific">Hanseniaspora opuntiae</name>
    <dbReference type="NCBI Taxonomy" id="211096"/>
    <lineage>
        <taxon>Eukaryota</taxon>
        <taxon>Fungi</taxon>
        <taxon>Dikarya</taxon>
        <taxon>Ascomycota</taxon>
        <taxon>Saccharomycotina</taxon>
        <taxon>Saccharomycetes</taxon>
        <taxon>Saccharomycodales</taxon>
        <taxon>Saccharomycodaceae</taxon>
        <taxon>Hanseniaspora</taxon>
    </lineage>
</organism>
<keyword evidence="3" id="KW-0687">Ribonucleoprotein</keyword>
<evidence type="ECO:0000313" key="3">
    <source>
        <dbReference type="EMBL" id="OEJ89841.1"/>
    </source>
</evidence>
<proteinExistence type="inferred from homology"/>
<dbReference type="PANTHER" id="PTHR21349:SF0">
    <property type="entry name" value="LARGE RIBOSOMAL SUBUNIT PROTEIN BL21M"/>
    <property type="match status" value="1"/>
</dbReference>
<keyword evidence="4" id="KW-1185">Reference proteome</keyword>
<dbReference type="AlphaFoldDB" id="A0A1E5RSK6"/>
<reference evidence="4" key="1">
    <citation type="journal article" date="2016" name="Genome Announc.">
        <title>Genome sequences of three species of Hanseniaspora isolated from spontaneous wine fermentations.</title>
        <authorList>
            <person name="Sternes P.R."/>
            <person name="Lee D."/>
            <person name="Kutyna D.R."/>
            <person name="Borneman A.R."/>
        </authorList>
    </citation>
    <scope>NUCLEOTIDE SEQUENCE [LARGE SCALE GENOMIC DNA]</scope>
    <source>
        <strain evidence="4">AWRI3578</strain>
    </source>
</reference>
<evidence type="ECO:0000313" key="4">
    <source>
        <dbReference type="Proteomes" id="UP000095605"/>
    </source>
</evidence>
<dbReference type="PANTHER" id="PTHR21349">
    <property type="entry name" value="50S RIBOSOMAL PROTEIN L21"/>
    <property type="match status" value="1"/>
</dbReference>